<dbReference type="RefSeq" id="WP_055085303.1">
    <property type="nucleotide sequence ID" value="NZ_CXSU01000012.1"/>
</dbReference>
<dbReference type="OrthoDB" id="5354021at2"/>
<accession>A0A0M6YI88</accession>
<evidence type="ECO:0000313" key="2">
    <source>
        <dbReference type="Proteomes" id="UP000049222"/>
    </source>
</evidence>
<dbReference type="Gene3D" id="3.90.550.20">
    <property type="match status" value="1"/>
</dbReference>
<keyword evidence="1" id="KW-0328">Glycosyltransferase</keyword>
<dbReference type="AlphaFoldDB" id="A0A0M6YI88"/>
<keyword evidence="1" id="KW-0808">Transferase</keyword>
<dbReference type="STRING" id="420998.JDO7802_02096"/>
<gene>
    <name evidence="1" type="ORF">JDO7802_02096</name>
</gene>
<sequence length="272" mass="30693">MTDAPLAPVATFWTGAPLSFVERLCLKSFVDVGHSITLYSYEDIEGVPDGVTLADASDILPKPDTYTIHLRTGSPAPFADRFRYNLLRKHPGVIWADTDAYCLRPFTPKNGYYFSWEDDHQGSVSNGVLALPADSPALAELIAYTEDEYAVLPWLPAKSLNEACRRARDGDPMHVTEMPWAVWGPTAITHILRTTGEIEHALERDVLYPVRYADRRRFFRKARLTWEHITEDTQSIHLYGRRIRSRLASDYNGIPPRGTLLARLGERHGIAA</sequence>
<name>A0A0M6YI88_9RHOB</name>
<proteinExistence type="predicted"/>
<organism evidence="1 2">
    <name type="scientific">Jannaschia donghaensis</name>
    <dbReference type="NCBI Taxonomy" id="420998"/>
    <lineage>
        <taxon>Bacteria</taxon>
        <taxon>Pseudomonadati</taxon>
        <taxon>Pseudomonadota</taxon>
        <taxon>Alphaproteobacteria</taxon>
        <taxon>Rhodobacterales</taxon>
        <taxon>Roseobacteraceae</taxon>
        <taxon>Jannaschia</taxon>
    </lineage>
</organism>
<reference evidence="1 2" key="1">
    <citation type="submission" date="2015-07" db="EMBL/GenBank/DDBJ databases">
        <authorList>
            <person name="Noorani M."/>
        </authorList>
    </citation>
    <scope>NUCLEOTIDE SEQUENCE [LARGE SCALE GENOMIC DNA]</scope>
    <source>
        <strain evidence="1 2">CECT 7802</strain>
    </source>
</reference>
<dbReference type="Proteomes" id="UP000049222">
    <property type="component" value="Unassembled WGS sequence"/>
</dbReference>
<dbReference type="GO" id="GO:0016757">
    <property type="term" value="F:glycosyltransferase activity"/>
    <property type="evidence" value="ECO:0007669"/>
    <property type="project" value="UniProtKB-KW"/>
</dbReference>
<protein>
    <submittedName>
        <fullName evidence="1">Mannosyltransferase OCH1</fullName>
    </submittedName>
</protein>
<dbReference type="EMBL" id="CXSU01000012">
    <property type="protein sequence ID" value="CTQ50078.1"/>
    <property type="molecule type" value="Genomic_DNA"/>
</dbReference>
<dbReference type="InterPro" id="IPR029044">
    <property type="entry name" value="Nucleotide-diphossugar_trans"/>
</dbReference>
<dbReference type="SUPFAM" id="SSF53448">
    <property type="entry name" value="Nucleotide-diphospho-sugar transferases"/>
    <property type="match status" value="1"/>
</dbReference>
<keyword evidence="2" id="KW-1185">Reference proteome</keyword>
<evidence type="ECO:0000313" key="1">
    <source>
        <dbReference type="EMBL" id="CTQ50078.1"/>
    </source>
</evidence>